<accession>A0A820BUA2</accession>
<comment type="caution">
    <text evidence="4">The sequence shown here is derived from an EMBL/GenBank/DDBJ whole genome shotgun (WGS) entry which is preliminary data.</text>
</comment>
<evidence type="ECO:0000313" key="4">
    <source>
        <dbReference type="EMBL" id="CAF4198339.1"/>
    </source>
</evidence>
<sequence length="96" mass="11230">MNFCYRRLFTALTRSKTQSYLINVASYRINPIETSNQIKVPHSMVKNIERQRAKKIYKKEQEEDPPGDRTQSPVIACKRSNFNHYPGSLSFALHQL</sequence>
<dbReference type="EMBL" id="CAJOBR010000139">
    <property type="protein sequence ID" value="CAF4470618.1"/>
    <property type="molecule type" value="Genomic_DNA"/>
</dbReference>
<proteinExistence type="predicted"/>
<dbReference type="EMBL" id="CAJOBS010000409">
    <property type="protein sequence ID" value="CAF4570711.1"/>
    <property type="molecule type" value="Genomic_DNA"/>
</dbReference>
<evidence type="ECO:0000313" key="1">
    <source>
        <dbReference type="EMBL" id="CAF3308057.1"/>
    </source>
</evidence>
<dbReference type="EMBL" id="CAJNYD010000954">
    <property type="protein sequence ID" value="CAF3308057.1"/>
    <property type="molecule type" value="Genomic_DNA"/>
</dbReference>
<evidence type="ECO:0000313" key="8">
    <source>
        <dbReference type="Proteomes" id="UP000663851"/>
    </source>
</evidence>
<evidence type="ECO:0000313" key="6">
    <source>
        <dbReference type="EMBL" id="CAF4470618.1"/>
    </source>
</evidence>
<dbReference type="EMBL" id="CAJOBP010000149">
    <property type="protein sequence ID" value="CAF4131297.1"/>
    <property type="molecule type" value="Genomic_DNA"/>
</dbReference>
<evidence type="ECO:0000313" key="3">
    <source>
        <dbReference type="EMBL" id="CAF4131297.1"/>
    </source>
</evidence>
<evidence type="ECO:0000313" key="5">
    <source>
        <dbReference type="EMBL" id="CAF4225369.1"/>
    </source>
</evidence>
<gene>
    <name evidence="4" type="ORF">HFQ381_LOCUS7306</name>
    <name evidence="2" type="ORF">KIK155_LOCUS20283</name>
    <name evidence="1" type="ORF">LUA448_LOCUS8715</name>
    <name evidence="6" type="ORF">QYT958_LOCUS2187</name>
    <name evidence="7" type="ORF">TOA249_LOCUS8583</name>
    <name evidence="5" type="ORF">TSG867_LOCUS1542</name>
    <name evidence="3" type="ORF">UJA718_LOCUS2256</name>
</gene>
<dbReference type="Proteomes" id="UP000663862">
    <property type="component" value="Unassembled WGS sequence"/>
</dbReference>
<reference evidence="4" key="1">
    <citation type="submission" date="2021-02" db="EMBL/GenBank/DDBJ databases">
        <authorList>
            <person name="Nowell W R."/>
        </authorList>
    </citation>
    <scope>NUCLEOTIDE SEQUENCE</scope>
</reference>
<dbReference type="Proteomes" id="UP000663873">
    <property type="component" value="Unassembled WGS sequence"/>
</dbReference>
<dbReference type="EMBL" id="CAJOBQ010000035">
    <property type="protein sequence ID" value="CAF4225369.1"/>
    <property type="molecule type" value="Genomic_DNA"/>
</dbReference>
<dbReference type="EMBL" id="CAJNYV010003566">
    <property type="protein sequence ID" value="CAF3587793.1"/>
    <property type="molecule type" value="Genomic_DNA"/>
</dbReference>
<keyword evidence="9" id="KW-1185">Reference proteome</keyword>
<dbReference type="EMBL" id="CAJOBO010000347">
    <property type="protein sequence ID" value="CAF4198339.1"/>
    <property type="molecule type" value="Genomic_DNA"/>
</dbReference>
<dbReference type="Proteomes" id="UP000663865">
    <property type="component" value="Unassembled WGS sequence"/>
</dbReference>
<organism evidence="4 8">
    <name type="scientific">Rotaria socialis</name>
    <dbReference type="NCBI Taxonomy" id="392032"/>
    <lineage>
        <taxon>Eukaryota</taxon>
        <taxon>Metazoa</taxon>
        <taxon>Spiralia</taxon>
        <taxon>Gnathifera</taxon>
        <taxon>Rotifera</taxon>
        <taxon>Eurotatoria</taxon>
        <taxon>Bdelloidea</taxon>
        <taxon>Philodinida</taxon>
        <taxon>Philodinidae</taxon>
        <taxon>Rotaria</taxon>
    </lineage>
</organism>
<evidence type="ECO:0000313" key="7">
    <source>
        <dbReference type="EMBL" id="CAF4570711.1"/>
    </source>
</evidence>
<evidence type="ECO:0000313" key="9">
    <source>
        <dbReference type="Proteomes" id="UP000663873"/>
    </source>
</evidence>
<dbReference type="AlphaFoldDB" id="A0A820BUA2"/>
<evidence type="ECO:0000313" key="2">
    <source>
        <dbReference type="EMBL" id="CAF3587793.1"/>
    </source>
</evidence>
<dbReference type="Proteomes" id="UP000663833">
    <property type="component" value="Unassembled WGS sequence"/>
</dbReference>
<protein>
    <submittedName>
        <fullName evidence="4">Uncharacterized protein</fullName>
    </submittedName>
</protein>
<dbReference type="Proteomes" id="UP000663848">
    <property type="component" value="Unassembled WGS sequence"/>
</dbReference>
<name>A0A820BUA2_9BILA</name>
<dbReference type="Proteomes" id="UP000663838">
    <property type="component" value="Unassembled WGS sequence"/>
</dbReference>
<dbReference type="Proteomes" id="UP000663851">
    <property type="component" value="Unassembled WGS sequence"/>
</dbReference>